<gene>
    <name evidence="8" type="ORF">OJ962_00270</name>
</gene>
<protein>
    <submittedName>
        <fullName evidence="8">ThuA domain-containing protein</fullName>
    </submittedName>
</protein>
<reference evidence="8" key="1">
    <citation type="submission" date="2022-10" db="EMBL/GenBank/DDBJ databases">
        <title>The WGS of Solirubrobacter sp. CPCC 204708.</title>
        <authorList>
            <person name="Jiang Z."/>
        </authorList>
    </citation>
    <scope>NUCLEOTIDE SEQUENCE</scope>
    <source>
        <strain evidence="8">CPCC 204708</strain>
    </source>
</reference>
<dbReference type="RefSeq" id="WP_202954799.1">
    <property type="nucleotide sequence ID" value="NZ_JAPCID010000001.1"/>
</dbReference>
<feature type="domain" description="Blue (type 1) copper" evidence="4">
    <location>
        <begin position="1204"/>
        <end position="1305"/>
    </location>
</feature>
<evidence type="ECO:0000256" key="3">
    <source>
        <dbReference type="SAM" id="MobiDB-lite"/>
    </source>
</evidence>
<dbReference type="InterPro" id="IPR029062">
    <property type="entry name" value="Class_I_gatase-like"/>
</dbReference>
<dbReference type="InterPro" id="IPR011042">
    <property type="entry name" value="6-blade_b-propeller_TolB-like"/>
</dbReference>
<evidence type="ECO:0000256" key="2">
    <source>
        <dbReference type="ARBA" id="ARBA00023008"/>
    </source>
</evidence>
<dbReference type="Gene3D" id="2.60.40.10">
    <property type="entry name" value="Immunoglobulins"/>
    <property type="match status" value="2"/>
</dbReference>
<dbReference type="NCBIfam" id="NF047446">
    <property type="entry name" value="barrel_OmpL47"/>
    <property type="match status" value="3"/>
</dbReference>
<evidence type="ECO:0000259" key="7">
    <source>
        <dbReference type="Pfam" id="PF17851"/>
    </source>
</evidence>
<dbReference type="Pfam" id="PF17851">
    <property type="entry name" value="GH43_C2"/>
    <property type="match status" value="1"/>
</dbReference>
<feature type="region of interest" description="Disordered" evidence="3">
    <location>
        <begin position="1035"/>
        <end position="1065"/>
    </location>
</feature>
<comment type="caution">
    <text evidence="8">The sequence shown here is derived from an EMBL/GenBank/DDBJ whole genome shotgun (WGS) entry which is preliminary data.</text>
</comment>
<dbReference type="Proteomes" id="UP001147700">
    <property type="component" value="Unassembled WGS sequence"/>
</dbReference>
<dbReference type="InterPro" id="IPR041542">
    <property type="entry name" value="GH43_C2"/>
</dbReference>
<feature type="compositionally biased region" description="Polar residues" evidence="3">
    <location>
        <begin position="1042"/>
        <end position="1052"/>
    </location>
</feature>
<dbReference type="PANTHER" id="PTHR19328">
    <property type="entry name" value="HEDGEHOG-INTERACTING PROTEIN"/>
    <property type="match status" value="1"/>
</dbReference>
<dbReference type="InterPro" id="IPR008972">
    <property type="entry name" value="Cupredoxin"/>
</dbReference>
<dbReference type="SUPFAM" id="SSF49899">
    <property type="entry name" value="Concanavalin A-like lectins/glucanases"/>
    <property type="match status" value="1"/>
</dbReference>
<dbReference type="PANTHER" id="PTHR19328:SF75">
    <property type="entry name" value="ALDOSE SUGAR DEHYDROGENASE YLII"/>
    <property type="match status" value="1"/>
</dbReference>
<dbReference type="InterPro" id="IPR012938">
    <property type="entry name" value="Glc/Sorbosone_DH"/>
</dbReference>
<feature type="region of interest" description="Disordered" evidence="3">
    <location>
        <begin position="655"/>
        <end position="676"/>
    </location>
</feature>
<sequence length="1558" mass="164595">MGASGAAAQTNPKVLIYSGTVAHRHSEAINAGIGPIRDALTAAGIASDWEDCNGYGTAAGQCQHPDKNPRIFTPANLEQYDALFMFNAGGDDGRSGAAGPLWSGADRDAIRGFTNAGGGIVANHLATDIGAGEPSWDWWDGMGDSAIGSTMPGHPAAPQTANVRVADRNHVATKGLPEEFAIADEFYMFHRSVRGTHHVVATLDENTPGFNPGQFAMGQDHPVAWCRDYDGGRVFATSLGHYGNLYTPVNGQPSNLVKLLTGGVQWAAGLAGNDNDCRGTVWNNFRRTTLANDLNGPVSLDVASDGRVFWTEIGAPGHNSSGRVRVYDPETQQTSLVATIQTRADALGASEDGVLGMSLDPNFDENNYFYVYYSPRGEGENWPNTGAGMVLGHNVISRFELNEAGTAVIDEQEIIRIPKVKVAPDGDGGPQGATTNWPAHTGGAGMDFDPQGNLVVGVGDDVNPYDANRNWTPIDQRYEHRYDARNTAANTNDLRGKILRIKPRPNADGAPGVGTTYDIPAGNMFPPGTEKTKPEIYAMGFRNPFTVHADPERPGVVVVGEYGPDSGTNNPNRGPAGIIEWNHITKPGFYGWPFCTGDNSTANTYFRFTYPSGPTGAQFDCSLEQIPNESTYNTGLSTIPGPAIKATIWHKRDGTTSPRFGIPTATGSQEPNSGPIYRYDPDNPSETKWPQYFDGSWIVYNRSMNWWTEAKLKSDDTLLGANPFIAPSSLGSGPASYALGTRFGPDGALYLASWPGGGRGDQAGSGQLMRVDYVGDLEDTEGPVVTATVEGRTAPGNRYVGNATVRLNSQDAGVSGTAQIEYRVDGGEWQTSRNTTGGDPYSVSIPLDGAGTYGIEYRAADREGNASDTGRVDVVVIPAASCTFSKSDEFTGSTIAPRWTLRSGPNNPITQSGGSLVLPVVWELDGTATGPLSFAGQPLPSGDWSMTTRVTIDNTMQWQSAGLYLWQSDNNFIKFGITFQATGRTFEMTSDNPPNGTREFSANESAAGYGTTVWLRLYRQGNTIRGQYAKDVNGRPGEWVNHSGSRPVNTTPPREGAGVLGGPYAGGQQNAPWNLTAAFDHVHYTPDTAECVGDLDAPTTSATVNGAAPVETYTGPVDVALSATDGSGGGVASIEYRMGATGAWTKKDNTGSASPFVVELDVADAGAHRIQYRATDKAGNVGAIKELAFTIEDQDVNDVYASDAGNKTTWVPDAIRVTQGETVTWHFDSVAQGGQASTPHNVYVVRPGDDPLTKGFLVSDLVVPAGGPPASYAFNQRGTWTFYCSFHSYPNGSGGWTGMVGTVEVSAGQGDETAPTTTATVTGDGTPAATVRLSADDAASGVAHIDYAVNGELPEDGSAGPGVTRLTNAGTTNPFVGEFRLTTPGTYTVRYRATDREGNREAVKTQTVTVTDTPSGEPVEKPVTVRAQVPKMLALDLDATADLGSFLPGTTATYSATLTGKVTSSEAASALTVHDPSPNATGKLVNGSYALPQPLQLRGADGAFAPLTGQPLSLVRFTTAVGSRPISVDLRQSIAETDSVLAGAYSKTLVFTLSATTP</sequence>
<evidence type="ECO:0000259" key="4">
    <source>
        <dbReference type="Pfam" id="PF00127"/>
    </source>
</evidence>
<dbReference type="Gene3D" id="2.60.120.200">
    <property type="match status" value="1"/>
</dbReference>
<proteinExistence type="predicted"/>
<feature type="domain" description="ThuA-like" evidence="5">
    <location>
        <begin position="13"/>
        <end position="267"/>
    </location>
</feature>
<keyword evidence="2" id="KW-0186">Copper</keyword>
<name>A0ABT4RBK9_9ACTN</name>
<dbReference type="InterPro" id="IPR011041">
    <property type="entry name" value="Quinoprot_gluc/sorb_DH_b-prop"/>
</dbReference>
<accession>A0ABT4RBK9</accession>
<dbReference type="InterPro" id="IPR013783">
    <property type="entry name" value="Ig-like_fold"/>
</dbReference>
<feature type="domain" description="Beta-xylosidase C-terminal Concanavalin A-like" evidence="7">
    <location>
        <begin position="887"/>
        <end position="1084"/>
    </location>
</feature>
<dbReference type="Gene3D" id="3.40.50.880">
    <property type="match status" value="1"/>
</dbReference>
<dbReference type="InterPro" id="IPR000923">
    <property type="entry name" value="BlueCu_1"/>
</dbReference>
<dbReference type="SUPFAM" id="SSF52317">
    <property type="entry name" value="Class I glutamine amidotransferase-like"/>
    <property type="match status" value="1"/>
</dbReference>
<evidence type="ECO:0000259" key="6">
    <source>
        <dbReference type="Pfam" id="PF07995"/>
    </source>
</evidence>
<evidence type="ECO:0000313" key="9">
    <source>
        <dbReference type="Proteomes" id="UP001147700"/>
    </source>
</evidence>
<dbReference type="Gene3D" id="2.120.10.30">
    <property type="entry name" value="TolB, C-terminal domain"/>
    <property type="match status" value="1"/>
</dbReference>
<dbReference type="SUPFAM" id="SSF49503">
    <property type="entry name" value="Cupredoxins"/>
    <property type="match status" value="1"/>
</dbReference>
<dbReference type="Pfam" id="PF00127">
    <property type="entry name" value="Copper-bind"/>
    <property type="match status" value="1"/>
</dbReference>
<feature type="domain" description="Glucose/Sorbosone dehydrogenase" evidence="6">
    <location>
        <begin position="295"/>
        <end position="599"/>
    </location>
</feature>
<evidence type="ECO:0000259" key="5">
    <source>
        <dbReference type="Pfam" id="PF06283"/>
    </source>
</evidence>
<dbReference type="Pfam" id="PF06283">
    <property type="entry name" value="ThuA"/>
    <property type="match status" value="1"/>
</dbReference>
<dbReference type="Pfam" id="PF07995">
    <property type="entry name" value="GSDH"/>
    <property type="match status" value="1"/>
</dbReference>
<organism evidence="8 9">
    <name type="scientific">Solirubrobacter deserti</name>
    <dbReference type="NCBI Taxonomy" id="2282478"/>
    <lineage>
        <taxon>Bacteria</taxon>
        <taxon>Bacillati</taxon>
        <taxon>Actinomycetota</taxon>
        <taxon>Thermoleophilia</taxon>
        <taxon>Solirubrobacterales</taxon>
        <taxon>Solirubrobacteraceae</taxon>
        <taxon>Solirubrobacter</taxon>
    </lineage>
</organism>
<evidence type="ECO:0000256" key="1">
    <source>
        <dbReference type="ARBA" id="ARBA00022723"/>
    </source>
</evidence>
<dbReference type="Gene3D" id="2.60.40.420">
    <property type="entry name" value="Cupredoxins - blue copper proteins"/>
    <property type="match status" value="1"/>
</dbReference>
<keyword evidence="1" id="KW-0479">Metal-binding</keyword>
<dbReference type="InterPro" id="IPR058094">
    <property type="entry name" value="Ig-like_OmpL47-like"/>
</dbReference>
<evidence type="ECO:0000313" key="8">
    <source>
        <dbReference type="EMBL" id="MDA0135912.1"/>
    </source>
</evidence>
<dbReference type="InterPro" id="IPR029010">
    <property type="entry name" value="ThuA-like"/>
</dbReference>
<dbReference type="EMBL" id="JAPCID010000001">
    <property type="protein sequence ID" value="MDA0135912.1"/>
    <property type="molecule type" value="Genomic_DNA"/>
</dbReference>
<dbReference type="SUPFAM" id="SSF50952">
    <property type="entry name" value="Soluble quinoprotein glucose dehydrogenase"/>
    <property type="match status" value="1"/>
</dbReference>
<dbReference type="InterPro" id="IPR013320">
    <property type="entry name" value="ConA-like_dom_sf"/>
</dbReference>
<keyword evidence="9" id="KW-1185">Reference proteome</keyword>